<gene>
    <name evidence="1" type="ORF">NQ315_017299</name>
</gene>
<dbReference type="EMBL" id="JANEYG010000068">
    <property type="protein sequence ID" value="KAJ8914594.1"/>
    <property type="molecule type" value="Genomic_DNA"/>
</dbReference>
<dbReference type="InterPro" id="IPR047155">
    <property type="entry name" value="COMMD4/6/7/8"/>
</dbReference>
<sequence length="147" mass="16340">MTDVVMEQEQFAMRFRFCGDADCPDWVLVEINTLSKLSSIKLKLLTQIVAQGIISAPVDMDKAEKLFAESKLEAGIDLKACMACLTIFDVFNKSRSSSFGTSVEASSETDGVVAWDESLSLYAFSRTFLCFFTFTPFFTPGIVQKIL</sequence>
<accession>A0AAV8VKA2</accession>
<dbReference type="PANTHER" id="PTHR16231">
    <property type="entry name" value="COMM DOMAIN-CONTAINING PROTEIN 4-8 FAMILY MEMBER"/>
    <property type="match status" value="1"/>
</dbReference>
<name>A0AAV8VKA2_9CUCU</name>
<dbReference type="Pfam" id="PF21672">
    <property type="entry name" value="COMM_HN"/>
    <property type="match status" value="1"/>
</dbReference>
<evidence type="ECO:0000313" key="1">
    <source>
        <dbReference type="EMBL" id="KAJ8914594.1"/>
    </source>
</evidence>
<protein>
    <submittedName>
        <fullName evidence="1">Uncharacterized protein</fullName>
    </submittedName>
</protein>
<reference evidence="1 2" key="1">
    <citation type="journal article" date="2023" name="Insect Mol. Biol.">
        <title>Genome sequencing provides insights into the evolution of gene families encoding plant cell wall-degrading enzymes in longhorned beetles.</title>
        <authorList>
            <person name="Shin N.R."/>
            <person name="Okamura Y."/>
            <person name="Kirsch R."/>
            <person name="Pauchet Y."/>
        </authorList>
    </citation>
    <scope>NUCLEOTIDE SEQUENCE [LARGE SCALE GENOMIC DNA]</scope>
    <source>
        <strain evidence="1">EAD_L_NR</strain>
    </source>
</reference>
<dbReference type="Proteomes" id="UP001159042">
    <property type="component" value="Unassembled WGS sequence"/>
</dbReference>
<dbReference type="AlphaFoldDB" id="A0AAV8VKA2"/>
<proteinExistence type="predicted"/>
<dbReference type="PANTHER" id="PTHR16231:SF4">
    <property type="entry name" value="COMM DOMAIN-CONTAINING PROTEIN 4"/>
    <property type="match status" value="1"/>
</dbReference>
<keyword evidence="2" id="KW-1185">Reference proteome</keyword>
<comment type="caution">
    <text evidence="1">The sequence shown here is derived from an EMBL/GenBank/DDBJ whole genome shotgun (WGS) entry which is preliminary data.</text>
</comment>
<organism evidence="1 2">
    <name type="scientific">Exocentrus adspersus</name>
    <dbReference type="NCBI Taxonomy" id="1586481"/>
    <lineage>
        <taxon>Eukaryota</taxon>
        <taxon>Metazoa</taxon>
        <taxon>Ecdysozoa</taxon>
        <taxon>Arthropoda</taxon>
        <taxon>Hexapoda</taxon>
        <taxon>Insecta</taxon>
        <taxon>Pterygota</taxon>
        <taxon>Neoptera</taxon>
        <taxon>Endopterygota</taxon>
        <taxon>Coleoptera</taxon>
        <taxon>Polyphaga</taxon>
        <taxon>Cucujiformia</taxon>
        <taxon>Chrysomeloidea</taxon>
        <taxon>Cerambycidae</taxon>
        <taxon>Lamiinae</taxon>
        <taxon>Acanthocinini</taxon>
        <taxon>Exocentrus</taxon>
    </lineage>
</organism>
<evidence type="ECO:0000313" key="2">
    <source>
        <dbReference type="Proteomes" id="UP001159042"/>
    </source>
</evidence>